<evidence type="ECO:0000313" key="1">
    <source>
        <dbReference type="EMBL" id="WUR13085.1"/>
    </source>
</evidence>
<dbReference type="EMBL" id="CP136508">
    <property type="protein sequence ID" value="WUR13085.1"/>
    <property type="molecule type" value="Genomic_DNA"/>
</dbReference>
<name>A0ABZ1UK23_9BURK</name>
<proteinExistence type="predicted"/>
<protein>
    <recommendedName>
        <fullName evidence="3">Type III effector protein</fullName>
    </recommendedName>
</protein>
<sequence length="585" mass="63416">MTSPQPGRLVIGPRSTVLDTVGWNSKENLKELGTQLMLARDFHRWDPRLGPARVAGNPLTRLGVQGKPLSDQELAARHAKARTAALSLLDNTEREFHLAGTDAGQEIQRQRDLLADPDHELNAETFADMMKTVSEAVAAQLSRELAPSRAERTTSRMPMDCMAHLGHALRAAQGGANQAQVAFLRDLGSETMTRVLRHELDFGATRQWLADVRQRCEGQGLQELAGLADQLANAIPGPARPAAPGAPDPRIAQLRHHATQLHDNVYGRALESSLINHLVHNPPEGVKNSMMALSMHLGRELAGMPPAWQHWVAQSAQHWIKEEPRGWQGQSPALHAFVNAAPTDALAALRALLHAPKDTGADCLAIPFLTVKLSVLMAKGGAATWMEDANRNYGTVVGPAAARETNTIPNPNRIAPKAGITAHHQPITVATPPHEAAMHPGDRNRPKLELPSPELLKALEHGAPFVSGVSGSTNIVMHAVANMRQTSQVDAKDALLGTMMFLTHDGGHSMHEAMWVGNQLNQHLALDLGLPGGDRSQYVADYRGFIDSFPLDQGGDTLREAADMAWQQTLDQFGRTSHFSPQNPA</sequence>
<dbReference type="Proteomes" id="UP000321323">
    <property type="component" value="Chromosome"/>
</dbReference>
<reference evidence="1 2" key="1">
    <citation type="journal article" date="2019" name="Int. J. Syst. Evol. Microbiol.">
        <title>The Draft Whole-Genome Sequence of the Antibiotic Producer Empedobacter haloabium ATCC 31962 Provides Indications for Its Taxonomic Reclassification.</title>
        <authorList>
            <person name="Miess H."/>
            <person name="Arlt P."/>
            <person name="Apel A.K."/>
            <person name="Weber T."/>
            <person name="Nieselt K."/>
            <person name="Hanssen F."/>
            <person name="Czemmel S."/>
            <person name="Nahnsen S."/>
            <person name="Gross H."/>
        </authorList>
    </citation>
    <scope>NUCLEOTIDE SEQUENCE [LARGE SCALE GENOMIC DNA]</scope>
    <source>
        <strain evidence="1 2">ATCC 31962</strain>
    </source>
</reference>
<keyword evidence="2" id="KW-1185">Reference proteome</keyword>
<accession>A0ABZ1UK23</accession>
<evidence type="ECO:0008006" key="3">
    <source>
        <dbReference type="Google" id="ProtNLM"/>
    </source>
</evidence>
<evidence type="ECO:0000313" key="2">
    <source>
        <dbReference type="Proteomes" id="UP000321323"/>
    </source>
</evidence>
<gene>
    <name evidence="1" type="ORF">E7V67_025910</name>
</gene>
<organism evidence="1 2">
    <name type="scientific">[Empedobacter] haloabium</name>
    <dbReference type="NCBI Taxonomy" id="592317"/>
    <lineage>
        <taxon>Bacteria</taxon>
        <taxon>Pseudomonadati</taxon>
        <taxon>Pseudomonadota</taxon>
        <taxon>Betaproteobacteria</taxon>
        <taxon>Burkholderiales</taxon>
        <taxon>Oxalobacteraceae</taxon>
        <taxon>Telluria group</taxon>
        <taxon>Telluria group incertae sedis</taxon>
    </lineage>
</organism>